<keyword evidence="1" id="KW-1133">Transmembrane helix</keyword>
<reference evidence="2 3" key="1">
    <citation type="submission" date="2020-05" db="EMBL/GenBank/DDBJ databases">
        <title>Genomic Encyclopedia of Type Strains, Phase IV (KMG-V): Genome sequencing to study the core and pangenomes of soil and plant-associated prokaryotes.</title>
        <authorList>
            <person name="Whitman W."/>
        </authorList>
    </citation>
    <scope>NUCLEOTIDE SEQUENCE [LARGE SCALE GENOMIC DNA]</scope>
    <source>
        <strain evidence="2 3">9A</strain>
    </source>
</reference>
<dbReference type="RefSeq" id="WP_173808817.1">
    <property type="nucleotide sequence ID" value="NZ_JABSNP010000003.1"/>
</dbReference>
<comment type="caution">
    <text evidence="2">The sequence shown here is derived from an EMBL/GenBank/DDBJ whole genome shotgun (WGS) entry which is preliminary data.</text>
</comment>
<keyword evidence="1" id="KW-0812">Transmembrane</keyword>
<keyword evidence="1" id="KW-0472">Membrane</keyword>
<evidence type="ECO:0000313" key="2">
    <source>
        <dbReference type="EMBL" id="NRT18051.1"/>
    </source>
</evidence>
<sequence>MANVMLSPATRRLLGWMFLWTGLLLGLGQLIRLGIAAYAWSREGIEGSLEVGLVLLYLLGLVGAGLLVRYGRRLLRGGRLEDGPAKETIL</sequence>
<dbReference type="Proteomes" id="UP000779507">
    <property type="component" value="Unassembled WGS sequence"/>
</dbReference>
<evidence type="ECO:0000256" key="1">
    <source>
        <dbReference type="SAM" id="Phobius"/>
    </source>
</evidence>
<keyword evidence="3" id="KW-1185">Reference proteome</keyword>
<organism evidence="2 3">
    <name type="scientific">Hymenobacter caeli</name>
    <dbReference type="NCBI Taxonomy" id="2735894"/>
    <lineage>
        <taxon>Bacteria</taxon>
        <taxon>Pseudomonadati</taxon>
        <taxon>Bacteroidota</taxon>
        <taxon>Cytophagia</taxon>
        <taxon>Cytophagales</taxon>
        <taxon>Hymenobacteraceae</taxon>
        <taxon>Hymenobacter</taxon>
    </lineage>
</organism>
<feature type="transmembrane region" description="Helical" evidence="1">
    <location>
        <begin position="52"/>
        <end position="70"/>
    </location>
</feature>
<evidence type="ECO:0000313" key="3">
    <source>
        <dbReference type="Proteomes" id="UP000779507"/>
    </source>
</evidence>
<name>A0ABX2FND1_9BACT</name>
<dbReference type="EMBL" id="JABSNP010000003">
    <property type="protein sequence ID" value="NRT18051.1"/>
    <property type="molecule type" value="Genomic_DNA"/>
</dbReference>
<accession>A0ABX2FND1</accession>
<proteinExistence type="predicted"/>
<protein>
    <submittedName>
        <fullName evidence="2">Uncharacterized protein</fullName>
    </submittedName>
</protein>
<gene>
    <name evidence="2" type="ORF">HNP98_000862</name>
</gene>